<dbReference type="EMBL" id="JAYKXN010000008">
    <property type="protein sequence ID" value="KAK7264446.1"/>
    <property type="molecule type" value="Genomic_DNA"/>
</dbReference>
<keyword evidence="2" id="KW-1185">Reference proteome</keyword>
<gene>
    <name evidence="1" type="ORF">RJT34_32055</name>
</gene>
<reference evidence="1 2" key="1">
    <citation type="submission" date="2024-01" db="EMBL/GenBank/DDBJ databases">
        <title>The genomes of 5 underutilized Papilionoideae crops provide insights into root nodulation and disease resistance.</title>
        <authorList>
            <person name="Yuan L."/>
        </authorList>
    </citation>
    <scope>NUCLEOTIDE SEQUENCE [LARGE SCALE GENOMIC DNA]</scope>
    <source>
        <strain evidence="1">LY-2023</strain>
        <tissue evidence="1">Leaf</tissue>
    </source>
</reference>
<dbReference type="AlphaFoldDB" id="A0AAN9I915"/>
<comment type="caution">
    <text evidence="1">The sequence shown here is derived from an EMBL/GenBank/DDBJ whole genome shotgun (WGS) entry which is preliminary data.</text>
</comment>
<accession>A0AAN9I915</accession>
<evidence type="ECO:0000313" key="1">
    <source>
        <dbReference type="EMBL" id="KAK7264446.1"/>
    </source>
</evidence>
<dbReference type="Proteomes" id="UP001359559">
    <property type="component" value="Unassembled WGS sequence"/>
</dbReference>
<evidence type="ECO:0000313" key="2">
    <source>
        <dbReference type="Proteomes" id="UP001359559"/>
    </source>
</evidence>
<proteinExistence type="predicted"/>
<sequence>MSHYEVTGEEGVGIIAEWGGPHWRFRLQARPDPVLLIPSSPKFHPFSISSIFIQLSLTNFLLPSTI</sequence>
<organism evidence="1 2">
    <name type="scientific">Clitoria ternatea</name>
    <name type="common">Butterfly pea</name>
    <dbReference type="NCBI Taxonomy" id="43366"/>
    <lineage>
        <taxon>Eukaryota</taxon>
        <taxon>Viridiplantae</taxon>
        <taxon>Streptophyta</taxon>
        <taxon>Embryophyta</taxon>
        <taxon>Tracheophyta</taxon>
        <taxon>Spermatophyta</taxon>
        <taxon>Magnoliopsida</taxon>
        <taxon>eudicotyledons</taxon>
        <taxon>Gunneridae</taxon>
        <taxon>Pentapetalae</taxon>
        <taxon>rosids</taxon>
        <taxon>fabids</taxon>
        <taxon>Fabales</taxon>
        <taxon>Fabaceae</taxon>
        <taxon>Papilionoideae</taxon>
        <taxon>50 kb inversion clade</taxon>
        <taxon>NPAAA clade</taxon>
        <taxon>indigoferoid/millettioid clade</taxon>
        <taxon>Phaseoleae</taxon>
        <taxon>Clitoria</taxon>
    </lineage>
</organism>
<name>A0AAN9I915_CLITE</name>
<protein>
    <submittedName>
        <fullName evidence="1">Uncharacterized protein</fullName>
    </submittedName>
</protein>